<name>A0A4C1TU91_EUMVA</name>
<evidence type="ECO:0000313" key="3">
    <source>
        <dbReference type="Proteomes" id="UP000299102"/>
    </source>
</evidence>
<dbReference type="OrthoDB" id="415822at2759"/>
<proteinExistence type="predicted"/>
<protein>
    <submittedName>
        <fullName evidence="2">Uncharacterized protein</fullName>
    </submittedName>
</protein>
<gene>
    <name evidence="2" type="ORF">EVAR_12279_1</name>
</gene>
<accession>A0A4C1TU91</accession>
<dbReference type="AlphaFoldDB" id="A0A4C1TU91"/>
<feature type="region of interest" description="Disordered" evidence="1">
    <location>
        <begin position="54"/>
        <end position="140"/>
    </location>
</feature>
<reference evidence="2 3" key="1">
    <citation type="journal article" date="2019" name="Commun. Biol.">
        <title>The bagworm genome reveals a unique fibroin gene that provides high tensile strength.</title>
        <authorList>
            <person name="Kono N."/>
            <person name="Nakamura H."/>
            <person name="Ohtoshi R."/>
            <person name="Tomita M."/>
            <person name="Numata K."/>
            <person name="Arakawa K."/>
        </authorList>
    </citation>
    <scope>NUCLEOTIDE SEQUENCE [LARGE SCALE GENOMIC DNA]</scope>
</reference>
<dbReference type="Proteomes" id="UP000299102">
    <property type="component" value="Unassembled WGS sequence"/>
</dbReference>
<dbReference type="EMBL" id="BGZK01000088">
    <property type="protein sequence ID" value="GBP17569.1"/>
    <property type="molecule type" value="Genomic_DNA"/>
</dbReference>
<comment type="caution">
    <text evidence="2">The sequence shown here is derived from an EMBL/GenBank/DDBJ whole genome shotgun (WGS) entry which is preliminary data.</text>
</comment>
<keyword evidence="3" id="KW-1185">Reference proteome</keyword>
<evidence type="ECO:0000313" key="2">
    <source>
        <dbReference type="EMBL" id="GBP17569.1"/>
    </source>
</evidence>
<sequence>MPVKYCPEARAGKKKLTNLLSVKQDKIIDSSGRNALKAVFQSGTKMTKKQTLETLDGSYRRSLQRAAKSRGPGANKLASHQTEASSGAIEEGQEEGAQRPASKTISVKPPENPAESKEKEEETTKSNTETRCTDHPPDIEGKKTIAHILQGDVKVISKGPQEDLKIRDLDTAITKDGVQAPLQEIAGKDYDIPLEVIEIRPAYRGTQTTSVILEVINEVEKYPWDTLYKVVMMSANAVTCPQLLQKIVTVLFSPQRDFSYLLVQYELESIPPITEEELMEAYAINLFVNTDKNAIVVTRWKGTSKEYRLVAALDIKNPFNSSNWDCIMQAFEEKNVSRYLRRIVASYFKNRVLKYDRTLAQGSMILPEEYHRVEFCDLCCVMVIVVKHLEEINVVFSITFRPINQWMNTVNLQLTKHKTETVLNTSNKTVETNKLEAGEQEITSQPFIRYLGMILEA</sequence>
<evidence type="ECO:0000256" key="1">
    <source>
        <dbReference type="SAM" id="MobiDB-lite"/>
    </source>
</evidence>
<organism evidence="2 3">
    <name type="scientific">Eumeta variegata</name>
    <name type="common">Bagworm moth</name>
    <name type="synonym">Eumeta japonica</name>
    <dbReference type="NCBI Taxonomy" id="151549"/>
    <lineage>
        <taxon>Eukaryota</taxon>
        <taxon>Metazoa</taxon>
        <taxon>Ecdysozoa</taxon>
        <taxon>Arthropoda</taxon>
        <taxon>Hexapoda</taxon>
        <taxon>Insecta</taxon>
        <taxon>Pterygota</taxon>
        <taxon>Neoptera</taxon>
        <taxon>Endopterygota</taxon>
        <taxon>Lepidoptera</taxon>
        <taxon>Glossata</taxon>
        <taxon>Ditrysia</taxon>
        <taxon>Tineoidea</taxon>
        <taxon>Psychidae</taxon>
        <taxon>Oiketicinae</taxon>
        <taxon>Eumeta</taxon>
    </lineage>
</organism>
<feature type="compositionally biased region" description="Basic and acidic residues" evidence="1">
    <location>
        <begin position="131"/>
        <end position="140"/>
    </location>
</feature>
<feature type="compositionally biased region" description="Basic and acidic residues" evidence="1">
    <location>
        <begin position="114"/>
        <end position="124"/>
    </location>
</feature>